<feature type="region of interest" description="Disordered" evidence="1">
    <location>
        <begin position="1"/>
        <end position="36"/>
    </location>
</feature>
<keyword evidence="4" id="KW-1185">Reference proteome</keyword>
<reference evidence="3" key="1">
    <citation type="submission" date="2020-04" db="EMBL/GenBank/DDBJ databases">
        <authorList>
            <person name="Alioto T."/>
            <person name="Alioto T."/>
            <person name="Gomez Garrido J."/>
        </authorList>
    </citation>
    <scope>NUCLEOTIDE SEQUENCE</scope>
    <source>
        <strain evidence="3">A484AB</strain>
    </source>
</reference>
<name>A0A7D9IRU5_PARCT</name>
<dbReference type="InterPro" id="IPR019734">
    <property type="entry name" value="TPR_rpt"/>
</dbReference>
<feature type="compositionally biased region" description="Basic and acidic residues" evidence="1">
    <location>
        <begin position="142"/>
        <end position="161"/>
    </location>
</feature>
<feature type="compositionally biased region" description="Polar residues" evidence="1">
    <location>
        <begin position="115"/>
        <end position="124"/>
    </location>
</feature>
<feature type="region of interest" description="Disordered" evidence="1">
    <location>
        <begin position="74"/>
        <end position="161"/>
    </location>
</feature>
<feature type="compositionally biased region" description="Basic and acidic residues" evidence="1">
    <location>
        <begin position="78"/>
        <end position="93"/>
    </location>
</feature>
<evidence type="ECO:0000259" key="2">
    <source>
        <dbReference type="Pfam" id="PF03445"/>
    </source>
</evidence>
<dbReference type="PROSITE" id="PS50005">
    <property type="entry name" value="TPR"/>
    <property type="match status" value="3"/>
</dbReference>
<accession>A0A7D9IRU5</accession>
<dbReference type="InterPro" id="IPR011990">
    <property type="entry name" value="TPR-like_helical_dom_sf"/>
</dbReference>
<dbReference type="GO" id="GO:0008773">
    <property type="term" value="F:[protein-PII] uridylyltransferase activity"/>
    <property type="evidence" value="ECO:0007669"/>
    <property type="project" value="InterPro"/>
</dbReference>
<dbReference type="Pfam" id="PF00515">
    <property type="entry name" value="TPR_1"/>
    <property type="match status" value="1"/>
</dbReference>
<protein>
    <submittedName>
        <fullName evidence="3">PREDICTED: LOW QUALITY PROTEIN: uncharacterized protein LOC109467067</fullName>
    </submittedName>
</protein>
<proteinExistence type="predicted"/>
<organism evidence="3 4">
    <name type="scientific">Paramuricea clavata</name>
    <name type="common">Red gorgonian</name>
    <name type="synonym">Violescent sea-whip</name>
    <dbReference type="NCBI Taxonomy" id="317549"/>
    <lineage>
        <taxon>Eukaryota</taxon>
        <taxon>Metazoa</taxon>
        <taxon>Cnidaria</taxon>
        <taxon>Anthozoa</taxon>
        <taxon>Octocorallia</taxon>
        <taxon>Malacalcyonacea</taxon>
        <taxon>Plexauridae</taxon>
        <taxon>Paramuricea</taxon>
    </lineage>
</organism>
<dbReference type="Pfam" id="PF13181">
    <property type="entry name" value="TPR_8"/>
    <property type="match status" value="1"/>
</dbReference>
<feature type="region of interest" description="Disordered" evidence="1">
    <location>
        <begin position="1592"/>
        <end position="1611"/>
    </location>
</feature>
<evidence type="ECO:0000313" key="3">
    <source>
        <dbReference type="EMBL" id="CAB4014315.1"/>
    </source>
</evidence>
<sequence>MSSAAPSSSGELLTSPESVSTSLLEEARCSGVDPETKNKVVVVATHVEQTKHVENPLAKTDIEVIENLQQFAATGSVEKTRNECKESERRARDEEESVNISAELREKDNPENFFPSGSESPNSQNEKKKSDDDSYSSTGPESKTEKSELRHESRNRNDEMRYLNMIYPGGMASSTKETAQSRTNNAFTMSLPWMYGDRSYLQASKQDFQRIFLPRSVGGQNEAVVEYSSVELIEIAKLALKNGELEIAEKHCSKAIRKQKLENVPSEKIWEPYLYLGEVLERKAAKDDVELLQNQRLLLQAAALFNFTKNCAKRVIIESDFSVEMMKRISRKLLDIQDNLVLVVGGNPLRCNFDPENNKKDLEQLRNEVKVCLGSLNCDTSPEVQEVNQEDLRNKFVEETAEIRNLCRRVSSRVKQFLARIIKGCIDVLGDPPCDYEVIVLGSLARDEMTPYSDLEWAILISSEEDKCKVFFRNLTNLVHLQIINLGETILPSMGIKALSGEWFYDDVTPRGVSFDGLLPQACKTPLGNMKDFELIHSPANMADFQNNYWHKKNPGLGEILLTVAPLESDKHKMIDHYRMKLENILSSPCDSDDCHYHVPSSKHTSRGACRGMSALRKDFSRYGKMLPSLDKSREDGKLYDVKKDIYRLTDRVIAGLAKCFGIRGNGAFEILDELGKKRIITSNGRENLASVAAIALKLRMSTYLEAGKQGEQMRANSSEEESARETRSFYHLPSEEELFHFFFIATPLYDELRRSFLLDENIPESFPKQAFFNCSDAVKGHIYCRILKYDEALQCYERALELNPENIELELRQIDVQLAKDRSAETAILIEDKLEALFRRMCQKCNLPDGDVDRRGHYVPKVDDSAKSLQSDDACQLLDILCYIYDFHVSQGNFELAGKIFDQCMSLGNAERNDEFKLSLMNFAFLEMCEQLDQEQFERVTSVLNKTIEEEGISTCSIVYLNDLGGSLLVQGKYEQAYQSLQRALTMERTLYGSNFNPQVKTTLTMLGVISVRLRMYEEGKIYYEQLLHLCESLSVPGDRMLIREAHLCLAFLCAQTNRHEEAISNFQEVIALLTKGTYERESLYECVAHIQIATSWHALDKKEKALKSALDGKECLTGIAGVEMRVDLTCAVAEAFAGIGRHKEAMLLIKNGLEELDAELDLKHKAEYLKFLGEVSVQQGLASDAEHYYKEALEILMINKENTSAIVDCLLELCSILLEKGESSDVRSKLDEAWKYASNVTDDSKMCIYIRKIGECWEKLGDVNEARNWYNDALASSVLINFPLFEFDLLVKLGDLTKLYLSSTSINSDISVSFEQSQKAQRIHYDRAGKVLRSHSSSGNVNFMTIQRFVALASRYSSIDSAEEEKLLFDALKISDAILAADTTCEIVAGILTGLSDIKWFTGDYVSASDFLEHSLKMEMELHSSDRYHPHIPELLYRLSRLHLKNTGREQLGEAIQRVLEFLEAHQEEEVFPNTVAKENAAVCLLSMRILYLSLEDVKKANSALEMANKILEEIREDNSPKDNTMHTITRETSVQYPKFLNNKELVSTVLIPLFFPYATELLLDESSLTGENLISIFSDLDTYTDRTEVNTHGQPQERLSDTNTHSQNPKIATLLSAADSFRPYLCTTRNKGSETTTAGCDEKQCRDIQSFQSKIDSLSVLAEFVNCDLKKGNIQQASKTIKDSFDPFVVSLIEQHCPGNIEPAEFLINEALKAKENYGTMMMLVYLNLADKFPSKSQRKAKICKLRGECNLSERNYRIAAISFFDAAGFFYTDTTSDPDAHVEHIKVLIDLAKSHVLCNDVESAWIACQDGLGLISTLESGAIKSRLKTELFLMGAKSLIHLGTEDCEFDKAVSFCQQGLAASKLMGCSTRTELWEFFALNYRIQKLLVTALSRLNKLDDSRKMMEKMIQFLRDIADTFEMTSDGIATDNDDVESLEISRRLYSWMGQALVISGEANDAVIWLTKSLSAFFALGLPNTIPEEEEFLALLDAITATKAVVPQVDYTPFEQTIEFCMQKLQDQDDDFNVLLRFFEFLGQLYVDRGRDEEAIMLYERALAVIECMGNSNDAMDIRVMIIVYLAHSHRRQAMKNTKKSTAEECALAEKYYQTGLKMTGDFAVFKVSYASYICDQGRFAEASKVLEEVAAVGQTLWDMQITCSYSSRIICSPTVKRYIEDHGELVTTAGILAYSTLVRAFVGMGKKREAAAACEKLSMNGEEIEIFTKRPPFMPFLLGACHKALLSLVDDQSCLQFQNVVFPLSGSNVAKLYRELDVYEPTLEYCEKVGSSAAPLSSEPAGSLDSTSLTLSSSCLYGNALVELGKVDESHPFFINFLELLQSRDGILDKPFDTQKAILAQYSFANQYYVYDALGTLMSRRGNTDGAIECYEHCLDLDEDFSFGQDVVATLAELYQVKALTTRSDDKYHTQSGSYTKWMNTAQACFEKLRQKTRKLTSFLERAVGSFLCRQERFIEAIPHFKNVLEDNDETLISLSSEDKPLVSVYLEREIGLGVKLFYH</sequence>
<dbReference type="SUPFAM" id="SSF48452">
    <property type="entry name" value="TPR-like"/>
    <property type="match status" value="4"/>
</dbReference>
<evidence type="ECO:0000313" key="4">
    <source>
        <dbReference type="Proteomes" id="UP001152795"/>
    </source>
</evidence>
<feature type="compositionally biased region" description="Polar residues" evidence="1">
    <location>
        <begin position="1"/>
        <end position="23"/>
    </location>
</feature>
<feature type="domain" description="Protein-PII uridylyltransferase N-terminal" evidence="2">
    <location>
        <begin position="391"/>
        <end position="487"/>
    </location>
</feature>
<dbReference type="InterPro" id="IPR005105">
    <property type="entry name" value="GlnD_Uridyltrans_N"/>
</dbReference>
<comment type="caution">
    <text evidence="3">The sequence shown here is derived from an EMBL/GenBank/DDBJ whole genome shotgun (WGS) entry which is preliminary data.</text>
</comment>
<dbReference type="Proteomes" id="UP001152795">
    <property type="component" value="Unassembled WGS sequence"/>
</dbReference>
<dbReference type="PANTHER" id="PTHR19959:SF119">
    <property type="entry name" value="FUNGAL LIPASE-LIKE DOMAIN-CONTAINING PROTEIN"/>
    <property type="match status" value="1"/>
</dbReference>
<dbReference type="SMART" id="SM00028">
    <property type="entry name" value="TPR"/>
    <property type="match status" value="9"/>
</dbReference>
<dbReference type="EMBL" id="CACRXK020008251">
    <property type="protein sequence ID" value="CAB4014315.1"/>
    <property type="molecule type" value="Genomic_DNA"/>
</dbReference>
<dbReference type="PANTHER" id="PTHR19959">
    <property type="entry name" value="KINESIN LIGHT CHAIN"/>
    <property type="match status" value="1"/>
</dbReference>
<dbReference type="Pfam" id="PF13176">
    <property type="entry name" value="TPR_7"/>
    <property type="match status" value="1"/>
</dbReference>
<dbReference type="Gene3D" id="1.25.40.10">
    <property type="entry name" value="Tetratricopeptide repeat domain"/>
    <property type="match status" value="6"/>
</dbReference>
<gene>
    <name evidence="3" type="ORF">PACLA_8A036041</name>
</gene>
<dbReference type="Pfam" id="PF03445">
    <property type="entry name" value="DUF294"/>
    <property type="match status" value="1"/>
</dbReference>
<evidence type="ECO:0000256" key="1">
    <source>
        <dbReference type="SAM" id="MobiDB-lite"/>
    </source>
</evidence>